<dbReference type="Pfam" id="PF00873">
    <property type="entry name" value="ACR_tran"/>
    <property type="match status" value="1"/>
</dbReference>
<dbReference type="Gene3D" id="3.30.2090.10">
    <property type="entry name" value="Multidrug efflux transporter AcrB TolC docking domain, DN and DC subdomains"/>
    <property type="match status" value="1"/>
</dbReference>
<evidence type="ECO:0000313" key="3">
    <source>
        <dbReference type="Proteomes" id="UP000249645"/>
    </source>
</evidence>
<dbReference type="GO" id="GO:0005886">
    <property type="term" value="C:plasma membrane"/>
    <property type="evidence" value="ECO:0007669"/>
    <property type="project" value="TreeGrafter"/>
</dbReference>
<sequence length="443" mass="48755">MNISNYSIKNSSFTLIMVLMVAALGISSLLNMPRSEDPDLNPPMFPIVVVYPGTTPKDMEELVVKPIEKDVYGLDDIKRIKTTIQNGLAVLQVEYQYKVKVDDKYQELVRETNSLRSKLPSDIYSMEVQKVTPSNVNVLQIALVSENASRNALNKAADHLQDELEKVPTLKNVEIQGIGDREVRVDVNLAKLAQLQLPLNIVANAIQGETTSIPGGDIYEGTKSYNLKSNDNYQNIEEIKNTVVVSRADGTILLKDIANVYYDYASPRHITRLNGHRSIVVIAALKGGTNISVAEKEYLPVIEKVKAGLAKNIDLKVNFDQAENVNRRLEHLGEDFLIAICLVLITLLPLGGRASLVVMIAIPLSLGIGIILLNAFGYSLNQLSIVGLVVALGLLVDDSIVVVENIERWMREGYSKMDSVLKGTKQISMAVLGCTVTLIIAFL</sequence>
<feature type="transmembrane region" description="Helical" evidence="1">
    <location>
        <begin position="423"/>
        <end position="442"/>
    </location>
</feature>
<dbReference type="InterPro" id="IPR027463">
    <property type="entry name" value="AcrB_DN_DC_subdom"/>
</dbReference>
<keyword evidence="1" id="KW-0472">Membrane</keyword>
<evidence type="ECO:0000256" key="1">
    <source>
        <dbReference type="SAM" id="Phobius"/>
    </source>
</evidence>
<dbReference type="Proteomes" id="UP000249645">
    <property type="component" value="Unassembled WGS sequence"/>
</dbReference>
<dbReference type="InterPro" id="IPR001036">
    <property type="entry name" value="Acrflvin-R"/>
</dbReference>
<proteinExistence type="predicted"/>
<feature type="non-terminal residue" evidence="2">
    <location>
        <position position="443"/>
    </location>
</feature>
<dbReference type="SUPFAM" id="SSF82714">
    <property type="entry name" value="Multidrug efflux transporter AcrB TolC docking domain, DN and DC subdomains"/>
    <property type="match status" value="1"/>
</dbReference>
<keyword evidence="1" id="KW-1133">Transmembrane helix</keyword>
<dbReference type="PANTHER" id="PTHR32063:SF0">
    <property type="entry name" value="SWARMING MOTILITY PROTEIN SWRC"/>
    <property type="match status" value="1"/>
</dbReference>
<reference evidence="2 3" key="1">
    <citation type="submission" date="2017-11" db="EMBL/GenBank/DDBJ databases">
        <title>Infants hospitalized years apart are colonized by the same room-sourced microbial strains.</title>
        <authorList>
            <person name="Brooks B."/>
            <person name="Olm M.R."/>
            <person name="Firek B.A."/>
            <person name="Baker R."/>
            <person name="Thomas B.C."/>
            <person name="Morowitz M.J."/>
            <person name="Banfield J.F."/>
        </authorList>
    </citation>
    <scope>NUCLEOTIDE SEQUENCE [LARGE SCALE GENOMIC DNA]</scope>
    <source>
        <strain evidence="2">S2_009_000_R2_76</strain>
    </source>
</reference>
<protein>
    <submittedName>
        <fullName evidence="2">Multidrug transporter AcrB</fullName>
    </submittedName>
</protein>
<dbReference type="SUPFAM" id="SSF82693">
    <property type="entry name" value="Multidrug efflux transporter AcrB pore domain, PN1, PN2, PC1 and PC2 subdomains"/>
    <property type="match status" value="2"/>
</dbReference>
<dbReference type="Gene3D" id="3.30.70.1320">
    <property type="entry name" value="Multidrug efflux transporter AcrB pore domain like"/>
    <property type="match status" value="1"/>
</dbReference>
<feature type="transmembrane region" description="Helical" evidence="1">
    <location>
        <begin position="356"/>
        <end position="376"/>
    </location>
</feature>
<dbReference type="AlphaFoldDB" id="A0A2W5EU44"/>
<feature type="transmembrane region" description="Helical" evidence="1">
    <location>
        <begin position="12"/>
        <end position="30"/>
    </location>
</feature>
<dbReference type="PANTHER" id="PTHR32063">
    <property type="match status" value="1"/>
</dbReference>
<name>A0A2W5EU44_9SPHI</name>
<feature type="transmembrane region" description="Helical" evidence="1">
    <location>
        <begin position="383"/>
        <end position="403"/>
    </location>
</feature>
<dbReference type="Gene3D" id="1.20.1640.10">
    <property type="entry name" value="Multidrug efflux transporter AcrB transmembrane domain"/>
    <property type="match status" value="1"/>
</dbReference>
<accession>A0A2W5EU44</accession>
<dbReference type="GO" id="GO:0042910">
    <property type="term" value="F:xenobiotic transmembrane transporter activity"/>
    <property type="evidence" value="ECO:0007669"/>
    <property type="project" value="TreeGrafter"/>
</dbReference>
<organism evidence="2 3">
    <name type="scientific">Pseudopedobacter saltans</name>
    <dbReference type="NCBI Taxonomy" id="151895"/>
    <lineage>
        <taxon>Bacteria</taxon>
        <taxon>Pseudomonadati</taxon>
        <taxon>Bacteroidota</taxon>
        <taxon>Sphingobacteriia</taxon>
        <taxon>Sphingobacteriales</taxon>
        <taxon>Sphingobacteriaceae</taxon>
        <taxon>Pseudopedobacter</taxon>
    </lineage>
</organism>
<dbReference type="EMBL" id="QFOI01000264">
    <property type="protein sequence ID" value="PZP45454.1"/>
    <property type="molecule type" value="Genomic_DNA"/>
</dbReference>
<keyword evidence="1" id="KW-0812">Transmembrane</keyword>
<comment type="caution">
    <text evidence="2">The sequence shown here is derived from an EMBL/GenBank/DDBJ whole genome shotgun (WGS) entry which is preliminary data.</text>
</comment>
<dbReference type="PRINTS" id="PR00702">
    <property type="entry name" value="ACRIFLAVINRP"/>
</dbReference>
<evidence type="ECO:0000313" key="2">
    <source>
        <dbReference type="EMBL" id="PZP45454.1"/>
    </source>
</evidence>
<dbReference type="SUPFAM" id="SSF82866">
    <property type="entry name" value="Multidrug efflux transporter AcrB transmembrane domain"/>
    <property type="match status" value="1"/>
</dbReference>
<gene>
    <name evidence="2" type="ORF">DI598_13270</name>
</gene>
<dbReference type="Gene3D" id="3.30.70.1430">
    <property type="entry name" value="Multidrug efflux transporter AcrB pore domain"/>
    <property type="match status" value="1"/>
</dbReference>